<name>A0AA84ZII7_9TREM</name>
<dbReference type="AlphaFoldDB" id="A0AA84ZII7"/>
<accession>A0AA84ZII7</accession>
<evidence type="ECO:0000313" key="1">
    <source>
        <dbReference type="Proteomes" id="UP000050790"/>
    </source>
</evidence>
<organism evidence="1 2">
    <name type="scientific">Schistosoma margrebowiei</name>
    <dbReference type="NCBI Taxonomy" id="48269"/>
    <lineage>
        <taxon>Eukaryota</taxon>
        <taxon>Metazoa</taxon>
        <taxon>Spiralia</taxon>
        <taxon>Lophotrochozoa</taxon>
        <taxon>Platyhelminthes</taxon>
        <taxon>Trematoda</taxon>
        <taxon>Digenea</taxon>
        <taxon>Strigeidida</taxon>
        <taxon>Schistosomatoidea</taxon>
        <taxon>Schistosomatidae</taxon>
        <taxon>Schistosoma</taxon>
    </lineage>
</organism>
<dbReference type="WBParaSite" id="SMRG1_30560.1">
    <property type="protein sequence ID" value="SMRG1_30560.1"/>
    <property type="gene ID" value="SMRG1_30560"/>
</dbReference>
<evidence type="ECO:0000313" key="2">
    <source>
        <dbReference type="WBParaSite" id="SMRG1_30560.1"/>
    </source>
</evidence>
<protein>
    <submittedName>
        <fullName evidence="2">Uncharacterized protein</fullName>
    </submittedName>
</protein>
<reference evidence="2" key="1">
    <citation type="submission" date="2023-11" db="UniProtKB">
        <authorList>
            <consortium name="WormBaseParasite"/>
        </authorList>
    </citation>
    <scope>IDENTIFICATION</scope>
</reference>
<proteinExistence type="predicted"/>
<sequence length="140" mass="16917">MQFSNMSLESPFLSEFLNIQFLNQIPFQCYLHLPSLSFNLDSLFYRHFFYIYIRTNSRLIMCTLHCIKLNKNRFMHRITSYKRKLVKLSLQQPAIEIKLTNNLISLHIDQTHAGKYFSFNQIIRKFVKTEIYFTFVVFLN</sequence>
<dbReference type="Proteomes" id="UP000050790">
    <property type="component" value="Unassembled WGS sequence"/>
</dbReference>